<comment type="caution">
    <text evidence="3">The sequence shown here is derived from an EMBL/GenBank/DDBJ whole genome shotgun (WGS) entry which is preliminary data.</text>
</comment>
<dbReference type="InterPro" id="IPR012338">
    <property type="entry name" value="Beta-lactam/transpept-like"/>
</dbReference>
<sequence>MLFTLLPTFAVTAKTPDVLQVALLNRSNGVAQLARLKADGHVERSPLDNSLQTPLGSIWKLFVYAYAVDRQLPDPGYTCQGHDKEEVYCCSQKGERIDRDTALVRSCGLYFSPDRLGVDAKAWRAYWQQRIIPAGLLELPAVAPKTTVNVQALLQALKVLPAQQQARAVLLDVLLDPHRSDLITHLGGRLRVKTWSWYRNQDPNQRIGGFAGWLTDGTPLWAAGQGTSVDILAKYGQVLDSFLPITAVQLEADNCVDVNLFARYPITAVYDRHKQIAESGVLHGAYRLQFANGNTIGIESAGDIRLSRQQGKLLLRARMPREEYIARVLDREAAASPLQAARALAITARSYLLQNAAHDGECLLIDDSSASQRVAPRPASEASRAVAAWTADVVLAGEAVNYHLDTAGPNRLVWRDAVAQANNGMNFDAILQQAFPRNSLAGWQKPATACETLADAEDWLKKKLPRWRELLDREPGYDETSAFSVCRLQAGPSHVDKNSRRIFVRSVLSQQDRLDITHEYLHLAFEAYPSGQDENYIEHLARRLLLEL</sequence>
<proteinExistence type="predicted"/>
<dbReference type="SUPFAM" id="SSF56601">
    <property type="entry name" value="beta-lactamase/transpeptidase-like"/>
    <property type="match status" value="1"/>
</dbReference>
<dbReference type="Pfam" id="PF10062">
    <property type="entry name" value="DUF2300"/>
    <property type="match status" value="2"/>
</dbReference>
<protein>
    <submittedName>
        <fullName evidence="3">DUF2300 domain-containing protein</fullName>
    </submittedName>
</protein>
<keyword evidence="4" id="KW-1185">Reference proteome</keyword>
<accession>A0ABY3CEL0</accession>
<dbReference type="Pfam" id="PF08486">
    <property type="entry name" value="SpoIID"/>
    <property type="match status" value="1"/>
</dbReference>
<organism evidence="3 4">
    <name type="scientific">Candidatus Methylobacter oryzae</name>
    <dbReference type="NCBI Taxonomy" id="2497749"/>
    <lineage>
        <taxon>Bacteria</taxon>
        <taxon>Pseudomonadati</taxon>
        <taxon>Pseudomonadota</taxon>
        <taxon>Gammaproteobacteria</taxon>
        <taxon>Methylococcales</taxon>
        <taxon>Methylococcaceae</taxon>
        <taxon>Methylobacter</taxon>
    </lineage>
</organism>
<feature type="domain" description="DUF2300" evidence="2">
    <location>
        <begin position="81"/>
        <end position="204"/>
    </location>
</feature>
<dbReference type="Proteomes" id="UP000733744">
    <property type="component" value="Unassembled WGS sequence"/>
</dbReference>
<name>A0ABY3CEL0_9GAMM</name>
<evidence type="ECO:0000313" key="3">
    <source>
        <dbReference type="EMBL" id="TRX01291.1"/>
    </source>
</evidence>
<evidence type="ECO:0000259" key="2">
    <source>
        <dbReference type="Pfam" id="PF10062"/>
    </source>
</evidence>
<evidence type="ECO:0000313" key="4">
    <source>
        <dbReference type="Proteomes" id="UP000733744"/>
    </source>
</evidence>
<gene>
    <name evidence="3" type="ORF">EKO24_004195</name>
</gene>
<dbReference type="EMBL" id="RYFG02000021">
    <property type="protein sequence ID" value="TRX01291.1"/>
    <property type="molecule type" value="Genomic_DNA"/>
</dbReference>
<feature type="domain" description="Sporulation stage II protein D amidase enhancer LytB N-terminal" evidence="1">
    <location>
        <begin position="310"/>
        <end position="375"/>
    </location>
</feature>
<evidence type="ECO:0000259" key="1">
    <source>
        <dbReference type="Pfam" id="PF08486"/>
    </source>
</evidence>
<dbReference type="InterPro" id="IPR018748">
    <property type="entry name" value="DUF2300_secreted"/>
</dbReference>
<feature type="domain" description="DUF2300" evidence="2">
    <location>
        <begin position="411"/>
        <end position="529"/>
    </location>
</feature>
<reference evidence="3 4" key="1">
    <citation type="journal article" date="2019" name="Antonie Van Leeuwenhoek">
        <title>Description of 'Ca. Methylobacter oryzae' KRF1, a novel species from the environmentally important Methylobacter clade 2.</title>
        <authorList>
            <person name="Khatri K."/>
            <person name="Mohite J.A."/>
            <person name="Pandit P.S."/>
            <person name="Bahulikar R."/>
            <person name="Rahalkar M.C."/>
        </authorList>
    </citation>
    <scope>NUCLEOTIDE SEQUENCE [LARGE SCALE GENOMIC DNA]</scope>
    <source>
        <strain evidence="3 4">KRF1</strain>
    </source>
</reference>
<dbReference type="InterPro" id="IPR013693">
    <property type="entry name" value="SpoIID/LytB_N"/>
</dbReference>